<gene>
    <name evidence="2" type="ORF">ILEXP_LOCUS121</name>
</gene>
<evidence type="ECO:0000313" key="3">
    <source>
        <dbReference type="Proteomes" id="UP001642360"/>
    </source>
</evidence>
<dbReference type="Proteomes" id="UP001642360">
    <property type="component" value="Unassembled WGS sequence"/>
</dbReference>
<sequence length="69" mass="7991">MDLGDQVGENGRRRKERTESSSRGSIALMVVKNQSHHMVAVRLNEQSGKKKKNTFINRFWLPKITLYCD</sequence>
<name>A0ABC8QP49_9AQUA</name>
<evidence type="ECO:0000256" key="1">
    <source>
        <dbReference type="SAM" id="MobiDB-lite"/>
    </source>
</evidence>
<accession>A0ABC8QP49</accession>
<evidence type="ECO:0000313" key="2">
    <source>
        <dbReference type="EMBL" id="CAK9133247.1"/>
    </source>
</evidence>
<dbReference type="AlphaFoldDB" id="A0ABC8QP49"/>
<keyword evidence="3" id="KW-1185">Reference proteome</keyword>
<reference evidence="2 3" key="1">
    <citation type="submission" date="2024-02" db="EMBL/GenBank/DDBJ databases">
        <authorList>
            <person name="Vignale AGUSTIN F."/>
            <person name="Sosa J E."/>
            <person name="Modenutti C."/>
        </authorList>
    </citation>
    <scope>NUCLEOTIDE SEQUENCE [LARGE SCALE GENOMIC DNA]</scope>
</reference>
<proteinExistence type="predicted"/>
<protein>
    <submittedName>
        <fullName evidence="2">Uncharacterized protein</fullName>
    </submittedName>
</protein>
<feature type="region of interest" description="Disordered" evidence="1">
    <location>
        <begin position="1"/>
        <end position="25"/>
    </location>
</feature>
<organism evidence="2 3">
    <name type="scientific">Ilex paraguariensis</name>
    <name type="common">yerba mate</name>
    <dbReference type="NCBI Taxonomy" id="185542"/>
    <lineage>
        <taxon>Eukaryota</taxon>
        <taxon>Viridiplantae</taxon>
        <taxon>Streptophyta</taxon>
        <taxon>Embryophyta</taxon>
        <taxon>Tracheophyta</taxon>
        <taxon>Spermatophyta</taxon>
        <taxon>Magnoliopsida</taxon>
        <taxon>eudicotyledons</taxon>
        <taxon>Gunneridae</taxon>
        <taxon>Pentapetalae</taxon>
        <taxon>asterids</taxon>
        <taxon>campanulids</taxon>
        <taxon>Aquifoliales</taxon>
        <taxon>Aquifoliaceae</taxon>
        <taxon>Ilex</taxon>
    </lineage>
</organism>
<dbReference type="EMBL" id="CAUOFW020000001">
    <property type="protein sequence ID" value="CAK9133247.1"/>
    <property type="molecule type" value="Genomic_DNA"/>
</dbReference>
<comment type="caution">
    <text evidence="2">The sequence shown here is derived from an EMBL/GenBank/DDBJ whole genome shotgun (WGS) entry which is preliminary data.</text>
</comment>